<proteinExistence type="predicted"/>
<dbReference type="EMBL" id="BOMF01000168">
    <property type="protein sequence ID" value="GID51073.1"/>
    <property type="molecule type" value="Genomic_DNA"/>
</dbReference>
<accession>A0ABQ3WXQ6</accession>
<name>A0ABQ3WXQ6_9ACTN</name>
<reference evidence="1" key="1">
    <citation type="submission" date="2021-01" db="EMBL/GenBank/DDBJ databases">
        <title>Whole genome shotgun sequence of Actinoplanes capillaceus NBRC 16408.</title>
        <authorList>
            <person name="Komaki H."/>
            <person name="Tamura T."/>
        </authorList>
    </citation>
    <scope>NUCLEOTIDE SEQUENCE [LARGE SCALE GENOMIC DNA]</scope>
    <source>
        <strain evidence="1">NBRC 16408</strain>
    </source>
</reference>
<protein>
    <submittedName>
        <fullName evidence="1">Uncharacterized protein</fullName>
    </submittedName>
</protein>
<comment type="caution">
    <text evidence="1">The sequence shown here is derived from an EMBL/GenBank/DDBJ whole genome shotgun (WGS) entry which is preliminary data.</text>
</comment>
<evidence type="ECO:0000313" key="1">
    <source>
        <dbReference type="EMBL" id="GID51073.1"/>
    </source>
</evidence>
<gene>
    <name evidence="1" type="ORF">Aca07nite_83480</name>
</gene>
<organism evidence="1">
    <name type="scientific">Actinoplanes campanulatus</name>
    <dbReference type="NCBI Taxonomy" id="113559"/>
    <lineage>
        <taxon>Bacteria</taxon>
        <taxon>Bacillati</taxon>
        <taxon>Actinomycetota</taxon>
        <taxon>Actinomycetes</taxon>
        <taxon>Micromonosporales</taxon>
        <taxon>Micromonosporaceae</taxon>
        <taxon>Actinoplanes</taxon>
    </lineage>
</organism>
<sequence>MNGLPGISDSPALYVAGPALDGLISAVVGPLPATYDDSGDEVSVVHPVEDPEVLRAEWPW</sequence>